<proteinExistence type="predicted"/>
<comment type="caution">
    <text evidence="1">The sequence shown here is derived from an EMBL/GenBank/DDBJ whole genome shotgun (WGS) entry which is preliminary data.</text>
</comment>
<evidence type="ECO:0000313" key="1">
    <source>
        <dbReference type="EMBL" id="MDK7294291.1"/>
    </source>
</evidence>
<evidence type="ECO:0000313" key="2">
    <source>
        <dbReference type="Proteomes" id="UP001237917"/>
    </source>
</evidence>
<protein>
    <submittedName>
        <fullName evidence="1">CylX protein</fullName>
    </submittedName>
</protein>
<gene>
    <name evidence="1" type="ORF">QP487_12805</name>
</gene>
<reference evidence="1" key="1">
    <citation type="submission" date="2023-05" db="EMBL/GenBank/DDBJ databases">
        <title>Cataloging the Phylogenetic Diversity of Human Bladder Bacteria.</title>
        <authorList>
            <person name="Du J."/>
        </authorList>
    </citation>
    <scope>NUCLEOTIDE SEQUENCE</scope>
    <source>
        <strain evidence="1">UMB0765</strain>
    </source>
</reference>
<accession>A0AAW6YP16</accession>
<dbReference type="Proteomes" id="UP001237917">
    <property type="component" value="Unassembled WGS sequence"/>
</dbReference>
<sequence>KGETLLEVITLGISYEYKSYGDIKVIKKYCADGSVVDYNMPILLMERIE</sequence>
<name>A0AAW6YP16_9STRE</name>
<organism evidence="1 2">
    <name type="scientific">Streptococcus pasteurianus</name>
    <dbReference type="NCBI Taxonomy" id="197614"/>
    <lineage>
        <taxon>Bacteria</taxon>
        <taxon>Bacillati</taxon>
        <taxon>Bacillota</taxon>
        <taxon>Bacilli</taxon>
        <taxon>Lactobacillales</taxon>
        <taxon>Streptococcaceae</taxon>
        <taxon>Streptococcus</taxon>
    </lineage>
</organism>
<feature type="non-terminal residue" evidence="1">
    <location>
        <position position="1"/>
    </location>
</feature>
<dbReference type="EMBL" id="JASOPU010000375">
    <property type="protein sequence ID" value="MDK7294291.1"/>
    <property type="molecule type" value="Genomic_DNA"/>
</dbReference>
<dbReference type="AlphaFoldDB" id="A0AAW6YP16"/>